<reference evidence="1" key="2">
    <citation type="journal article" date="2021" name="PeerJ">
        <title>Extensive microbial diversity within the chicken gut microbiome revealed by metagenomics and culture.</title>
        <authorList>
            <person name="Gilroy R."/>
            <person name="Ravi A."/>
            <person name="Getino M."/>
            <person name="Pursley I."/>
            <person name="Horton D.L."/>
            <person name="Alikhan N.F."/>
            <person name="Baker D."/>
            <person name="Gharbi K."/>
            <person name="Hall N."/>
            <person name="Watson M."/>
            <person name="Adriaenssens E.M."/>
            <person name="Foster-Nyarko E."/>
            <person name="Jarju S."/>
            <person name="Secka A."/>
            <person name="Antonio M."/>
            <person name="Oren A."/>
            <person name="Chaudhuri R.R."/>
            <person name="La Ragione R."/>
            <person name="Hildebrand F."/>
            <person name="Pallen M.J."/>
        </authorList>
    </citation>
    <scope>NUCLEOTIDE SEQUENCE</scope>
    <source>
        <strain evidence="1">F1-3629</strain>
    </source>
</reference>
<organism evidence="1 2">
    <name type="scientific">Candidatus Cryptobacteroides gallistercoris</name>
    <dbReference type="NCBI Taxonomy" id="2840765"/>
    <lineage>
        <taxon>Bacteria</taxon>
        <taxon>Pseudomonadati</taxon>
        <taxon>Bacteroidota</taxon>
        <taxon>Bacteroidia</taxon>
        <taxon>Bacteroidales</taxon>
        <taxon>Candidatus Cryptobacteroides</taxon>
    </lineage>
</organism>
<proteinExistence type="predicted"/>
<protein>
    <submittedName>
        <fullName evidence="1">Uncharacterized protein</fullName>
    </submittedName>
</protein>
<reference evidence="1" key="1">
    <citation type="submission" date="2020-10" db="EMBL/GenBank/DDBJ databases">
        <authorList>
            <person name="Gilroy R."/>
        </authorList>
    </citation>
    <scope>NUCLEOTIDE SEQUENCE</scope>
    <source>
        <strain evidence="1">F1-3629</strain>
    </source>
</reference>
<sequence>MTELTPEQIQNELKNPGRIRTRCPDVPADSLEMLSRIQSDKEMMLLNQIWFKDGNFVLGLSRNDAMDLGIPEEMYDRFLNYVNKANEYIK</sequence>
<dbReference type="EMBL" id="JADIMJ010000040">
    <property type="protein sequence ID" value="MBO8453607.1"/>
    <property type="molecule type" value="Genomic_DNA"/>
</dbReference>
<accession>A0A940IG41</accession>
<name>A0A940IG41_9BACT</name>
<gene>
    <name evidence="1" type="ORF">IAC07_02635</name>
</gene>
<evidence type="ECO:0000313" key="1">
    <source>
        <dbReference type="EMBL" id="MBO8453607.1"/>
    </source>
</evidence>
<dbReference type="Proteomes" id="UP000771749">
    <property type="component" value="Unassembled WGS sequence"/>
</dbReference>
<dbReference type="AlphaFoldDB" id="A0A940IG41"/>
<evidence type="ECO:0000313" key="2">
    <source>
        <dbReference type="Proteomes" id="UP000771749"/>
    </source>
</evidence>
<comment type="caution">
    <text evidence="1">The sequence shown here is derived from an EMBL/GenBank/DDBJ whole genome shotgun (WGS) entry which is preliminary data.</text>
</comment>